<keyword evidence="7 9" id="KW-0472">Membrane</keyword>
<comment type="similarity">
    <text evidence="8">Belongs to the TRAP transporter small permease family.</text>
</comment>
<evidence type="ECO:0000256" key="8">
    <source>
        <dbReference type="ARBA" id="ARBA00038436"/>
    </source>
</evidence>
<dbReference type="GO" id="GO:0005886">
    <property type="term" value="C:plasma membrane"/>
    <property type="evidence" value="ECO:0007669"/>
    <property type="project" value="UniProtKB-SubCell"/>
</dbReference>
<keyword evidence="5 9" id="KW-0812">Transmembrane</keyword>
<protein>
    <submittedName>
        <fullName evidence="11">TRAP dicarboxylate transporter, DctQ subunit</fullName>
    </submittedName>
</protein>
<evidence type="ECO:0000256" key="1">
    <source>
        <dbReference type="ARBA" id="ARBA00004429"/>
    </source>
</evidence>
<keyword evidence="3" id="KW-1003">Cell membrane</keyword>
<feature type="domain" description="Tripartite ATP-independent periplasmic transporters DctQ component" evidence="10">
    <location>
        <begin position="26"/>
        <end position="151"/>
    </location>
</feature>
<keyword evidence="4" id="KW-0997">Cell inner membrane</keyword>
<evidence type="ECO:0000259" key="10">
    <source>
        <dbReference type="Pfam" id="PF04290"/>
    </source>
</evidence>
<dbReference type="PANTHER" id="PTHR35011">
    <property type="entry name" value="2,3-DIKETO-L-GULONATE TRAP TRANSPORTER SMALL PERMEASE PROTEIN YIAM"/>
    <property type="match status" value="1"/>
</dbReference>
<feature type="transmembrane region" description="Helical" evidence="9">
    <location>
        <begin position="12"/>
        <end position="34"/>
    </location>
</feature>
<keyword evidence="2" id="KW-0813">Transport</keyword>
<feature type="transmembrane region" description="Helical" evidence="9">
    <location>
        <begin position="130"/>
        <end position="156"/>
    </location>
</feature>
<evidence type="ECO:0000256" key="6">
    <source>
        <dbReference type="ARBA" id="ARBA00022989"/>
    </source>
</evidence>
<dbReference type="InterPro" id="IPR007387">
    <property type="entry name" value="TRAP_DctQ"/>
</dbReference>
<name>A0A212IWA2_9DELT</name>
<evidence type="ECO:0000256" key="3">
    <source>
        <dbReference type="ARBA" id="ARBA00022475"/>
    </source>
</evidence>
<comment type="subcellular location">
    <subcellularLocation>
        <location evidence="1">Cell inner membrane</location>
        <topology evidence="1">Multi-pass membrane protein</topology>
    </subcellularLocation>
</comment>
<sequence length="169" mass="18771">MHFLLRLQAVLIRIEEYIAAWLLIAMTAVVFWGILERFVIQSGFGFTDELSRYISIWAVFFGGCLGVVKNAHIGVEVFVKPLPERFQRPLAVLANTLCMAFMGLAAWYGWDYFIRLGKTTQTSPAMEIPMSLVFLAVPIGCALMCVHYLVLAAVIASGGSMESTQEEAV</sequence>
<dbReference type="GO" id="GO:0015740">
    <property type="term" value="P:C4-dicarboxylate transport"/>
    <property type="evidence" value="ECO:0007669"/>
    <property type="project" value="TreeGrafter"/>
</dbReference>
<evidence type="ECO:0000256" key="2">
    <source>
        <dbReference type="ARBA" id="ARBA00022448"/>
    </source>
</evidence>
<evidence type="ECO:0000256" key="7">
    <source>
        <dbReference type="ARBA" id="ARBA00023136"/>
    </source>
</evidence>
<evidence type="ECO:0000256" key="4">
    <source>
        <dbReference type="ARBA" id="ARBA00022519"/>
    </source>
</evidence>
<dbReference type="GO" id="GO:0022857">
    <property type="term" value="F:transmembrane transporter activity"/>
    <property type="evidence" value="ECO:0007669"/>
    <property type="project" value="TreeGrafter"/>
</dbReference>
<dbReference type="Pfam" id="PF04290">
    <property type="entry name" value="DctQ"/>
    <property type="match status" value="1"/>
</dbReference>
<dbReference type="EMBL" id="FLUQ01000001">
    <property type="protein sequence ID" value="SBV91454.1"/>
    <property type="molecule type" value="Genomic_DNA"/>
</dbReference>
<dbReference type="PANTHER" id="PTHR35011:SF2">
    <property type="entry name" value="2,3-DIKETO-L-GULONATE TRAP TRANSPORTER SMALL PERMEASE PROTEIN YIAM"/>
    <property type="match status" value="1"/>
</dbReference>
<feature type="transmembrane region" description="Helical" evidence="9">
    <location>
        <begin position="90"/>
        <end position="110"/>
    </location>
</feature>
<proteinExistence type="inferred from homology"/>
<keyword evidence="6 9" id="KW-1133">Transmembrane helix</keyword>
<gene>
    <name evidence="11" type="ORF">KL86DPRO_10194</name>
</gene>
<reference evidence="11" key="1">
    <citation type="submission" date="2016-04" db="EMBL/GenBank/DDBJ databases">
        <authorList>
            <person name="Evans L.H."/>
            <person name="Alamgir A."/>
            <person name="Owens N."/>
            <person name="Weber N.D."/>
            <person name="Virtaneva K."/>
            <person name="Barbian K."/>
            <person name="Babar A."/>
            <person name="Rosenke K."/>
        </authorList>
    </citation>
    <scope>NUCLEOTIDE SEQUENCE</scope>
    <source>
        <strain evidence="11">86</strain>
    </source>
</reference>
<evidence type="ECO:0000256" key="9">
    <source>
        <dbReference type="SAM" id="Phobius"/>
    </source>
</evidence>
<dbReference type="AlphaFoldDB" id="A0A212IWA2"/>
<dbReference type="InterPro" id="IPR055348">
    <property type="entry name" value="DctQ"/>
</dbReference>
<accession>A0A212IWA2</accession>
<evidence type="ECO:0000256" key="5">
    <source>
        <dbReference type="ARBA" id="ARBA00022692"/>
    </source>
</evidence>
<feature type="transmembrane region" description="Helical" evidence="9">
    <location>
        <begin position="54"/>
        <end position="78"/>
    </location>
</feature>
<evidence type="ECO:0000313" key="11">
    <source>
        <dbReference type="EMBL" id="SBV91454.1"/>
    </source>
</evidence>
<organism evidence="11">
    <name type="scientific">uncultured delta proteobacterium</name>
    <dbReference type="NCBI Taxonomy" id="34034"/>
    <lineage>
        <taxon>Bacteria</taxon>
        <taxon>Deltaproteobacteria</taxon>
        <taxon>environmental samples</taxon>
    </lineage>
</organism>